<dbReference type="EMBL" id="VSRR010000336">
    <property type="protein sequence ID" value="MPC14216.1"/>
    <property type="molecule type" value="Genomic_DNA"/>
</dbReference>
<accession>A0A5B7D152</accession>
<reference evidence="1 2" key="1">
    <citation type="submission" date="2019-05" db="EMBL/GenBank/DDBJ databases">
        <title>Another draft genome of Portunus trituberculatus and its Hox gene families provides insights of decapod evolution.</title>
        <authorList>
            <person name="Jeong J.-H."/>
            <person name="Song I."/>
            <person name="Kim S."/>
            <person name="Choi T."/>
            <person name="Kim D."/>
            <person name="Ryu S."/>
            <person name="Kim W."/>
        </authorList>
    </citation>
    <scope>NUCLEOTIDE SEQUENCE [LARGE SCALE GENOMIC DNA]</scope>
    <source>
        <tissue evidence="1">Muscle</tissue>
    </source>
</reference>
<dbReference type="Proteomes" id="UP000324222">
    <property type="component" value="Unassembled WGS sequence"/>
</dbReference>
<comment type="caution">
    <text evidence="1">The sequence shown here is derived from an EMBL/GenBank/DDBJ whole genome shotgun (WGS) entry which is preliminary data.</text>
</comment>
<organism evidence="1 2">
    <name type="scientific">Portunus trituberculatus</name>
    <name type="common">Swimming crab</name>
    <name type="synonym">Neptunus trituberculatus</name>
    <dbReference type="NCBI Taxonomy" id="210409"/>
    <lineage>
        <taxon>Eukaryota</taxon>
        <taxon>Metazoa</taxon>
        <taxon>Ecdysozoa</taxon>
        <taxon>Arthropoda</taxon>
        <taxon>Crustacea</taxon>
        <taxon>Multicrustacea</taxon>
        <taxon>Malacostraca</taxon>
        <taxon>Eumalacostraca</taxon>
        <taxon>Eucarida</taxon>
        <taxon>Decapoda</taxon>
        <taxon>Pleocyemata</taxon>
        <taxon>Brachyura</taxon>
        <taxon>Eubrachyura</taxon>
        <taxon>Portunoidea</taxon>
        <taxon>Portunidae</taxon>
        <taxon>Portuninae</taxon>
        <taxon>Portunus</taxon>
    </lineage>
</organism>
<dbReference type="AlphaFoldDB" id="A0A5B7D152"/>
<evidence type="ECO:0000313" key="2">
    <source>
        <dbReference type="Proteomes" id="UP000324222"/>
    </source>
</evidence>
<sequence length="91" mass="10149">MHNSAHFTPVIAYAELQPNVISVVWLGDWVGAQEVGQQAEKVMKYAKHNSSQSQILPPVRTGQVTFLSKSQTCQCLLEYASKLQDAYKLLV</sequence>
<gene>
    <name evidence="1" type="ORF">E2C01_006976</name>
</gene>
<keyword evidence="2" id="KW-1185">Reference proteome</keyword>
<proteinExistence type="predicted"/>
<protein>
    <submittedName>
        <fullName evidence="1">Uncharacterized protein</fullName>
    </submittedName>
</protein>
<name>A0A5B7D152_PORTR</name>
<evidence type="ECO:0000313" key="1">
    <source>
        <dbReference type="EMBL" id="MPC14216.1"/>
    </source>
</evidence>